<dbReference type="HOGENOM" id="CLU_084188_0_0_7"/>
<sequence>MRERPGARDLEAAAAARPPPPGRRPVPASEPLAMLVRRGLEPRPSRPDLPFDPDLPAPALGAIAERLGHYAFRLFLRGAILAPAGFLPSEATRYLDAPRARAMAEDCVALGLAERRPRGRYRLLRRARSFGGTLEWWVARELASRLGLQVATGVRSGAPGVGGDLDVVAAAEGKLIYLELKSGPPKHLMDAEADAFVRRLRALRPDLALFAIDTALRLGDKVLPLLGRALARAGGAAPEPRRLVRDTWALGPHLYVASAKEDLVENLCRALADGLRGLAPAPP</sequence>
<evidence type="ECO:0000313" key="2">
    <source>
        <dbReference type="EMBL" id="ABC82011.1"/>
    </source>
</evidence>
<protein>
    <submittedName>
        <fullName evidence="2">Uncharacterized protein</fullName>
    </submittedName>
</protein>
<dbReference type="OrthoDB" id="5495609at2"/>
<dbReference type="KEGG" id="ade:Adeh_2241"/>
<accession>Q2IK28</accession>
<name>Q2IK28_ANADE</name>
<gene>
    <name evidence="2" type="ordered locus">Adeh_2241</name>
</gene>
<proteinExistence type="predicted"/>
<reference evidence="2" key="1">
    <citation type="submission" date="2006-01" db="EMBL/GenBank/DDBJ databases">
        <title>Complete sequence of Anaeromyxobacter dehalogenans 2CP-C.</title>
        <authorList>
            <consortium name="US DOE Joint Genome Institute"/>
            <person name="Copeland A."/>
            <person name="Lucas S."/>
            <person name="Lapidus A."/>
            <person name="Barry K."/>
            <person name="Detter J.C."/>
            <person name="Glavina T."/>
            <person name="Hammon N."/>
            <person name="Israni S."/>
            <person name="Pitluck S."/>
            <person name="Brettin T."/>
            <person name="Bruce D."/>
            <person name="Han C."/>
            <person name="Tapia R."/>
            <person name="Gilna P."/>
            <person name="Kiss H."/>
            <person name="Schmutz J."/>
            <person name="Larimer F."/>
            <person name="Land M."/>
            <person name="Kyrpides N."/>
            <person name="Anderson I."/>
            <person name="Sanford R.A."/>
            <person name="Ritalahti K.M."/>
            <person name="Thomas H.S."/>
            <person name="Kirby J.R."/>
            <person name="Zhulin I.B."/>
            <person name="Loeffler F.E."/>
            <person name="Richardson P."/>
        </authorList>
    </citation>
    <scope>NUCLEOTIDE SEQUENCE</scope>
    <source>
        <strain evidence="2">2CP-C</strain>
    </source>
</reference>
<dbReference type="Proteomes" id="UP000001935">
    <property type="component" value="Chromosome"/>
</dbReference>
<feature type="region of interest" description="Disordered" evidence="1">
    <location>
        <begin position="1"/>
        <end position="31"/>
    </location>
</feature>
<feature type="compositionally biased region" description="Basic and acidic residues" evidence="1">
    <location>
        <begin position="1"/>
        <end position="11"/>
    </location>
</feature>
<dbReference type="EMBL" id="CP000251">
    <property type="protein sequence ID" value="ABC82011.1"/>
    <property type="molecule type" value="Genomic_DNA"/>
</dbReference>
<dbReference type="RefSeq" id="WP_011421293.1">
    <property type="nucleotide sequence ID" value="NC_007760.1"/>
</dbReference>
<evidence type="ECO:0000256" key="1">
    <source>
        <dbReference type="SAM" id="MobiDB-lite"/>
    </source>
</evidence>
<evidence type="ECO:0000313" key="3">
    <source>
        <dbReference type="Proteomes" id="UP000001935"/>
    </source>
</evidence>
<organism evidence="2 3">
    <name type="scientific">Anaeromyxobacter dehalogenans (strain 2CP-C)</name>
    <dbReference type="NCBI Taxonomy" id="290397"/>
    <lineage>
        <taxon>Bacteria</taxon>
        <taxon>Pseudomonadati</taxon>
        <taxon>Myxococcota</taxon>
        <taxon>Myxococcia</taxon>
        <taxon>Myxococcales</taxon>
        <taxon>Cystobacterineae</taxon>
        <taxon>Anaeromyxobacteraceae</taxon>
        <taxon>Anaeromyxobacter</taxon>
    </lineage>
</organism>
<dbReference type="STRING" id="290397.Adeh_2241"/>
<dbReference type="eggNOG" id="ENOG5032T5C">
    <property type="taxonomic scope" value="Bacteria"/>
</dbReference>
<dbReference type="AlphaFoldDB" id="Q2IK28"/>